<evidence type="ECO:0000313" key="3">
    <source>
        <dbReference type="Proteomes" id="UP001320245"/>
    </source>
</evidence>
<feature type="region of interest" description="Disordered" evidence="1">
    <location>
        <begin position="133"/>
        <end position="160"/>
    </location>
</feature>
<organism evidence="2 3">
    <name type="scientific">Cytospora paraplurivora</name>
    <dbReference type="NCBI Taxonomy" id="2898453"/>
    <lineage>
        <taxon>Eukaryota</taxon>
        <taxon>Fungi</taxon>
        <taxon>Dikarya</taxon>
        <taxon>Ascomycota</taxon>
        <taxon>Pezizomycotina</taxon>
        <taxon>Sordariomycetes</taxon>
        <taxon>Sordariomycetidae</taxon>
        <taxon>Diaporthales</taxon>
        <taxon>Cytosporaceae</taxon>
        <taxon>Cytospora</taxon>
    </lineage>
</organism>
<accession>A0AAN9U946</accession>
<proteinExistence type="predicted"/>
<reference evidence="2 3" key="1">
    <citation type="journal article" date="2023" name="PLoS ONE">
        <title>Cytospora paraplurivora sp. nov. isolated from orchards with fruit tree decline syndrome in Ontario, Canada.</title>
        <authorList>
            <person name="Ilyukhin E."/>
            <person name="Nguyen H.D.T."/>
            <person name="Castle A.J."/>
            <person name="Ellouze W."/>
        </authorList>
    </citation>
    <scope>NUCLEOTIDE SEQUENCE [LARGE SCALE GENOMIC DNA]</scope>
    <source>
        <strain evidence="2 3">FDS-564</strain>
    </source>
</reference>
<comment type="caution">
    <text evidence="2">The sequence shown here is derived from an EMBL/GenBank/DDBJ whole genome shotgun (WGS) entry which is preliminary data.</text>
</comment>
<feature type="compositionally biased region" description="Basic and acidic residues" evidence="1">
    <location>
        <begin position="25"/>
        <end position="35"/>
    </location>
</feature>
<protein>
    <submittedName>
        <fullName evidence="2">Uncharacterized protein</fullName>
    </submittedName>
</protein>
<gene>
    <name evidence="2" type="ORF">SLS53_006846</name>
</gene>
<feature type="region of interest" description="Disordered" evidence="1">
    <location>
        <begin position="14"/>
        <end position="61"/>
    </location>
</feature>
<dbReference type="Proteomes" id="UP001320245">
    <property type="component" value="Unassembled WGS sequence"/>
</dbReference>
<name>A0AAN9U946_9PEZI</name>
<keyword evidence="3" id="KW-1185">Reference proteome</keyword>
<dbReference type="EMBL" id="JAJSPL020000032">
    <property type="protein sequence ID" value="KAK7736642.1"/>
    <property type="molecule type" value="Genomic_DNA"/>
</dbReference>
<dbReference type="AlphaFoldDB" id="A0AAN9U946"/>
<sequence length="160" mass="17554">MGRYDPPIYLLSAYGGSLTDGQEEQGSKFESGKPDPEEDDEETPGYRTEEGSDEDDIGPEPDVEIVTTSLKLTSADTKSEKVHRVLEGLDLGSLPTLVVENVEIDAANLLLRISAITDDHAVEFRDFRDNCSKTRRPRLSPHAKSTMPTNGFLDNKNATG</sequence>
<evidence type="ECO:0000256" key="1">
    <source>
        <dbReference type="SAM" id="MobiDB-lite"/>
    </source>
</evidence>
<evidence type="ECO:0000313" key="2">
    <source>
        <dbReference type="EMBL" id="KAK7736642.1"/>
    </source>
</evidence>
<feature type="compositionally biased region" description="Acidic residues" evidence="1">
    <location>
        <begin position="51"/>
        <end position="61"/>
    </location>
</feature>